<proteinExistence type="predicted"/>
<evidence type="ECO:0000313" key="2">
    <source>
        <dbReference type="EMBL" id="CAB5226423.1"/>
    </source>
</evidence>
<reference evidence="2" key="1">
    <citation type="submission" date="2020-05" db="EMBL/GenBank/DDBJ databases">
        <authorList>
            <person name="Chiriac C."/>
            <person name="Salcher M."/>
            <person name="Ghai R."/>
            <person name="Kavagutti S V."/>
        </authorList>
    </citation>
    <scope>NUCLEOTIDE SEQUENCE</scope>
</reference>
<accession>A0A6J7X6K2</accession>
<protein>
    <submittedName>
        <fullName evidence="2">Uncharacterized protein</fullName>
    </submittedName>
</protein>
<dbReference type="EMBL" id="LR798360">
    <property type="protein sequence ID" value="CAB5226423.1"/>
    <property type="molecule type" value="Genomic_DNA"/>
</dbReference>
<name>A0A6J7X6K2_9CAUD</name>
<organism evidence="2">
    <name type="scientific">uncultured Caudovirales phage</name>
    <dbReference type="NCBI Taxonomy" id="2100421"/>
    <lineage>
        <taxon>Viruses</taxon>
        <taxon>Duplodnaviria</taxon>
        <taxon>Heunggongvirae</taxon>
        <taxon>Uroviricota</taxon>
        <taxon>Caudoviricetes</taxon>
        <taxon>Peduoviridae</taxon>
        <taxon>Maltschvirus</taxon>
        <taxon>Maltschvirus maltsch</taxon>
    </lineage>
</organism>
<gene>
    <name evidence="2" type="ORF">UFOVP760_199</name>
</gene>
<keyword evidence="1" id="KW-0175">Coiled coil</keyword>
<evidence type="ECO:0000256" key="1">
    <source>
        <dbReference type="SAM" id="Coils"/>
    </source>
</evidence>
<sequence length="136" mass="15315">MNAEYLHQQYGGDISDHIRIQNKTAQEYFNQVDNGEQLSNIYNTQVKSKGRVNVTNSFLAFNPNQLIERPQEDQISLSFKATLNKVATEIGLTDADGVAYHPDYNPLLRDQTSDDIQQANDAVQKALDELKSLGEL</sequence>
<feature type="coiled-coil region" evidence="1">
    <location>
        <begin position="109"/>
        <end position="136"/>
    </location>
</feature>